<evidence type="ECO:0000313" key="1">
    <source>
        <dbReference type="EMBL" id="ENH72987.1"/>
    </source>
</evidence>
<evidence type="ECO:0000313" key="2">
    <source>
        <dbReference type="Proteomes" id="UP000016928"/>
    </source>
</evidence>
<organism evidence="1 2">
    <name type="scientific">Fusarium oxysporum f. sp. cubense (strain race 1)</name>
    <name type="common">Panama disease fungus</name>
    <dbReference type="NCBI Taxonomy" id="1229664"/>
    <lineage>
        <taxon>Eukaryota</taxon>
        <taxon>Fungi</taxon>
        <taxon>Dikarya</taxon>
        <taxon>Ascomycota</taxon>
        <taxon>Pezizomycotina</taxon>
        <taxon>Sordariomycetes</taxon>
        <taxon>Hypocreomycetidae</taxon>
        <taxon>Hypocreales</taxon>
        <taxon>Nectriaceae</taxon>
        <taxon>Fusarium</taxon>
        <taxon>Fusarium oxysporum species complex</taxon>
    </lineage>
</organism>
<gene>
    <name evidence="1" type="ORF">FOC1_g10009723</name>
</gene>
<dbReference type="HOGENOM" id="CLU_3387164_0_0_1"/>
<accession>N4UNU7</accession>
<protein>
    <submittedName>
        <fullName evidence="1">Uncharacterized protein</fullName>
    </submittedName>
</protein>
<proteinExistence type="predicted"/>
<name>N4UNU7_FUSC1</name>
<reference evidence="2" key="1">
    <citation type="submission" date="2012-09" db="EMBL/GenBank/DDBJ databases">
        <title>Genome sequencing and comparative transcriptomics of race 1 and race 4 of banana pathogen: Fusarium oxysporum f. sp. cubense.</title>
        <authorList>
            <person name="Fang X."/>
            <person name="Huang J."/>
        </authorList>
    </citation>
    <scope>NUCLEOTIDE SEQUENCE [LARGE SCALE GENOMIC DNA]</scope>
    <source>
        <strain evidence="2">race 1</strain>
    </source>
</reference>
<feature type="non-terminal residue" evidence="1">
    <location>
        <position position="1"/>
    </location>
</feature>
<sequence>QELFGDLCHPRLGSRSTQKCFFAFAFAFAGLSK</sequence>
<dbReference type="Proteomes" id="UP000016928">
    <property type="component" value="Unassembled WGS sequence"/>
</dbReference>
<dbReference type="VEuPathDB" id="FungiDB:FOC1_g10009723"/>
<reference evidence="2" key="2">
    <citation type="journal article" date="2014" name="PLoS ONE">
        <title>Genome and Transcriptome Analysis of the Fungal Pathogen Fusarium oxysporum f. sp. cubense Causing Banana Vascular Wilt Disease.</title>
        <authorList>
            <person name="Guo L."/>
            <person name="Han L."/>
            <person name="Yang L."/>
            <person name="Zeng H."/>
            <person name="Fan D."/>
            <person name="Zhu Y."/>
            <person name="Feng Y."/>
            <person name="Wang G."/>
            <person name="Peng C."/>
            <person name="Jiang X."/>
            <person name="Zhou D."/>
            <person name="Ni P."/>
            <person name="Liang C."/>
            <person name="Liu L."/>
            <person name="Wang J."/>
            <person name="Mao C."/>
            <person name="Fang X."/>
            <person name="Peng M."/>
            <person name="Huang J."/>
        </authorList>
    </citation>
    <scope>NUCLEOTIDE SEQUENCE [LARGE SCALE GENOMIC DNA]</scope>
    <source>
        <strain evidence="2">race 1</strain>
    </source>
</reference>
<dbReference type="EMBL" id="KB730092">
    <property type="protein sequence ID" value="ENH72987.1"/>
    <property type="molecule type" value="Genomic_DNA"/>
</dbReference>
<dbReference type="AlphaFoldDB" id="N4UNU7"/>